<dbReference type="InterPro" id="IPR010923">
    <property type="entry name" value="T(6)A37_SUA5"/>
</dbReference>
<feature type="domain" description="YrdC-like" evidence="15">
    <location>
        <begin position="15"/>
        <end position="202"/>
    </location>
</feature>
<dbReference type="PROSITE" id="PS51163">
    <property type="entry name" value="YRDC"/>
    <property type="match status" value="1"/>
</dbReference>
<evidence type="ECO:0000256" key="10">
    <source>
        <dbReference type="ARBA" id="ARBA00022840"/>
    </source>
</evidence>
<dbReference type="Proteomes" id="UP000076021">
    <property type="component" value="Chromosome"/>
</dbReference>
<comment type="similarity">
    <text evidence="2 13">Belongs to the SUA5 family.</text>
</comment>
<feature type="binding site" evidence="14">
    <location>
        <position position="37"/>
    </location>
    <ligand>
        <name>L-threonine</name>
        <dbReference type="ChEBI" id="CHEBI:57926"/>
    </ligand>
</feature>
<dbReference type="Gene3D" id="3.90.870.10">
    <property type="entry name" value="DHBP synthase"/>
    <property type="match status" value="1"/>
</dbReference>
<comment type="function">
    <text evidence="13">Required for the formation of a threonylcarbamoyl group on adenosine at position 37 (t(6)A37) in tRNAs that read codons beginning with adenine.</text>
</comment>
<feature type="binding site" evidence="14">
    <location>
        <position position="146"/>
    </location>
    <ligand>
        <name>ATP</name>
        <dbReference type="ChEBI" id="CHEBI:30616"/>
    </ligand>
</feature>
<dbReference type="EMBL" id="CP014806">
    <property type="protein sequence ID" value="AMX00892.1"/>
    <property type="molecule type" value="Genomic_DNA"/>
</dbReference>
<dbReference type="RefSeq" id="WP_066791735.1">
    <property type="nucleotide sequence ID" value="NZ_CP014806.1"/>
</dbReference>
<feature type="binding site" evidence="14">
    <location>
        <position position="237"/>
    </location>
    <ligand>
        <name>ATP</name>
        <dbReference type="ChEBI" id="CHEBI:30616"/>
    </ligand>
</feature>
<dbReference type="Pfam" id="PF03481">
    <property type="entry name" value="Sua5_C"/>
    <property type="match status" value="1"/>
</dbReference>
<feature type="binding site" evidence="14">
    <location>
        <position position="120"/>
    </location>
    <ligand>
        <name>ATP</name>
        <dbReference type="ChEBI" id="CHEBI:30616"/>
    </ligand>
</feature>
<dbReference type="InterPro" id="IPR005145">
    <property type="entry name" value="Sua5_C"/>
</dbReference>
<evidence type="ECO:0000256" key="12">
    <source>
        <dbReference type="ARBA" id="ARBA00048366"/>
    </source>
</evidence>
<evidence type="ECO:0000256" key="14">
    <source>
        <dbReference type="PIRSR" id="PIRSR004930-1"/>
    </source>
</evidence>
<evidence type="ECO:0000313" key="17">
    <source>
        <dbReference type="Proteomes" id="UP000076021"/>
    </source>
</evidence>
<keyword evidence="17" id="KW-1185">Reference proteome</keyword>
<dbReference type="GO" id="GO:0006450">
    <property type="term" value="P:regulation of translational fidelity"/>
    <property type="evidence" value="ECO:0007669"/>
    <property type="project" value="TreeGrafter"/>
</dbReference>
<comment type="catalytic activity">
    <reaction evidence="12 13">
        <text>L-threonine + hydrogencarbonate + ATP = L-threonylcarbamoyladenylate + diphosphate + H2O</text>
        <dbReference type="Rhea" id="RHEA:36407"/>
        <dbReference type="ChEBI" id="CHEBI:15377"/>
        <dbReference type="ChEBI" id="CHEBI:17544"/>
        <dbReference type="ChEBI" id="CHEBI:30616"/>
        <dbReference type="ChEBI" id="CHEBI:33019"/>
        <dbReference type="ChEBI" id="CHEBI:57926"/>
        <dbReference type="ChEBI" id="CHEBI:73682"/>
        <dbReference type="EC" id="2.7.7.87"/>
    </reaction>
</comment>
<dbReference type="Pfam" id="PF01300">
    <property type="entry name" value="Sua5_yciO_yrdC"/>
    <property type="match status" value="1"/>
</dbReference>
<proteinExistence type="inferred from homology"/>
<reference evidence="16 17" key="1">
    <citation type="journal article" date="2016" name="Genome Announc.">
        <title>Whole-Genome Sequence of Rummeliibacillus stabekisii Strain PP9 Isolated from Antarctic Soil.</title>
        <authorList>
            <person name="da Mota F.F."/>
            <person name="Vollu R.E."/>
            <person name="Jurelevicius D."/>
            <person name="Seldin L."/>
        </authorList>
    </citation>
    <scope>NUCLEOTIDE SEQUENCE [LARGE SCALE GENOMIC DNA]</scope>
    <source>
        <strain evidence="16 17">PP9</strain>
    </source>
</reference>
<evidence type="ECO:0000256" key="8">
    <source>
        <dbReference type="ARBA" id="ARBA00022695"/>
    </source>
</evidence>
<keyword evidence="5 13" id="KW-0963">Cytoplasm</keyword>
<evidence type="ECO:0000256" key="3">
    <source>
        <dbReference type="ARBA" id="ARBA00012584"/>
    </source>
</evidence>
<dbReference type="InterPro" id="IPR017945">
    <property type="entry name" value="DHBP_synth_RibB-like_a/b_dom"/>
</dbReference>
<dbReference type="GO" id="GO:0061710">
    <property type="term" value="F:L-threonylcarbamoyladenylate synthase"/>
    <property type="evidence" value="ECO:0007669"/>
    <property type="project" value="UniProtKB-EC"/>
</dbReference>
<dbReference type="KEGG" id="rst:ATY39_16805"/>
<keyword evidence="6 13" id="KW-0808">Transferase</keyword>
<gene>
    <name evidence="16" type="ORF">ATY39_16805</name>
</gene>
<dbReference type="AlphaFoldDB" id="A0A143HHZ7"/>
<feature type="binding site" evidence="14">
    <location>
        <position position="60"/>
    </location>
    <ligand>
        <name>ATP</name>
        <dbReference type="ChEBI" id="CHEBI:30616"/>
    </ligand>
</feature>
<evidence type="ECO:0000259" key="15">
    <source>
        <dbReference type="PROSITE" id="PS51163"/>
    </source>
</evidence>
<protein>
    <recommendedName>
        <fullName evidence="4 13">Threonylcarbamoyl-AMP synthase</fullName>
        <shortName evidence="13">TC-AMP synthase</shortName>
        <ecNumber evidence="3 13">2.7.7.87</ecNumber>
    </recommendedName>
    <alternativeName>
        <fullName evidence="11 13">L-threonylcarbamoyladenylate synthase</fullName>
    </alternativeName>
</protein>
<dbReference type="NCBIfam" id="TIGR00057">
    <property type="entry name" value="L-threonylcarbamoyladenylate synthase"/>
    <property type="match status" value="1"/>
</dbReference>
<evidence type="ECO:0000256" key="9">
    <source>
        <dbReference type="ARBA" id="ARBA00022741"/>
    </source>
</evidence>
<name>A0A143HHZ7_9BACL</name>
<evidence type="ECO:0000313" key="16">
    <source>
        <dbReference type="EMBL" id="AMX00892.1"/>
    </source>
</evidence>
<dbReference type="GO" id="GO:0000049">
    <property type="term" value="F:tRNA binding"/>
    <property type="evidence" value="ECO:0007669"/>
    <property type="project" value="TreeGrafter"/>
</dbReference>
<dbReference type="GO" id="GO:0003725">
    <property type="term" value="F:double-stranded RNA binding"/>
    <property type="evidence" value="ECO:0007669"/>
    <property type="project" value="UniProtKB-UniRule"/>
</dbReference>
<organism evidence="16 17">
    <name type="scientific">Rummeliibacillus stabekisii</name>
    <dbReference type="NCBI Taxonomy" id="241244"/>
    <lineage>
        <taxon>Bacteria</taxon>
        <taxon>Bacillati</taxon>
        <taxon>Bacillota</taxon>
        <taxon>Bacilli</taxon>
        <taxon>Bacillales</taxon>
        <taxon>Caryophanaceae</taxon>
        <taxon>Rummeliibacillus</taxon>
    </lineage>
</organism>
<keyword evidence="9 13" id="KW-0547">Nucleotide-binding</keyword>
<evidence type="ECO:0000256" key="13">
    <source>
        <dbReference type="PIRNR" id="PIRNR004930"/>
    </source>
</evidence>
<dbReference type="OrthoDB" id="9814580at2"/>
<feature type="binding site" evidence="14">
    <location>
        <position position="64"/>
    </location>
    <ligand>
        <name>ATP</name>
        <dbReference type="ChEBI" id="CHEBI:30616"/>
    </ligand>
</feature>
<dbReference type="InterPro" id="IPR006070">
    <property type="entry name" value="Sua5-like_dom"/>
</dbReference>
<feature type="binding site" evidence="14">
    <location>
        <position position="154"/>
    </location>
    <ligand>
        <name>ATP</name>
        <dbReference type="ChEBI" id="CHEBI:30616"/>
    </ligand>
</feature>
<evidence type="ECO:0000256" key="1">
    <source>
        <dbReference type="ARBA" id="ARBA00004496"/>
    </source>
</evidence>
<dbReference type="InterPro" id="IPR038385">
    <property type="entry name" value="Sua5/YwlC_C"/>
</dbReference>
<dbReference type="PANTHER" id="PTHR17490:SF16">
    <property type="entry name" value="THREONYLCARBAMOYL-AMP SYNTHASE"/>
    <property type="match status" value="1"/>
</dbReference>
<keyword evidence="10 13" id="KW-0067">ATP-binding</keyword>
<evidence type="ECO:0000256" key="5">
    <source>
        <dbReference type="ARBA" id="ARBA00022490"/>
    </source>
</evidence>
<feature type="binding site" evidence="14">
    <location>
        <position position="184"/>
    </location>
    <ligand>
        <name>L-threonine</name>
        <dbReference type="ChEBI" id="CHEBI:57926"/>
    </ligand>
</feature>
<dbReference type="Gene3D" id="3.40.50.11030">
    <property type="entry name" value="Threonylcarbamoyl-AMP synthase, C-terminal domain"/>
    <property type="match status" value="1"/>
</dbReference>
<reference evidence="17" key="2">
    <citation type="submission" date="2016-03" db="EMBL/GenBank/DDBJ databases">
        <authorList>
            <person name="Ploux O."/>
        </authorList>
    </citation>
    <scope>NUCLEOTIDE SEQUENCE [LARGE SCALE GENOMIC DNA]</scope>
    <source>
        <strain evidence="17">PP9</strain>
    </source>
</reference>
<evidence type="ECO:0000256" key="2">
    <source>
        <dbReference type="ARBA" id="ARBA00007663"/>
    </source>
</evidence>
<feature type="binding site" evidence="14">
    <location>
        <position position="144"/>
    </location>
    <ligand>
        <name>ATP</name>
        <dbReference type="ChEBI" id="CHEBI:30616"/>
    </ligand>
</feature>
<accession>A0A143HHZ7</accession>
<dbReference type="GO" id="GO:0005737">
    <property type="term" value="C:cytoplasm"/>
    <property type="evidence" value="ECO:0007669"/>
    <property type="project" value="UniProtKB-SubCell"/>
</dbReference>
<dbReference type="SUPFAM" id="SSF55821">
    <property type="entry name" value="YrdC/RibB"/>
    <property type="match status" value="1"/>
</dbReference>
<dbReference type="FunFam" id="3.90.870.10:FF:000008">
    <property type="entry name" value="Threonylcarbamoyl-AMP synthase"/>
    <property type="match status" value="1"/>
</dbReference>
<dbReference type="GO" id="GO:0008033">
    <property type="term" value="P:tRNA processing"/>
    <property type="evidence" value="ECO:0007669"/>
    <property type="project" value="UniProtKB-KW"/>
</dbReference>
<evidence type="ECO:0000256" key="4">
    <source>
        <dbReference type="ARBA" id="ARBA00015492"/>
    </source>
</evidence>
<keyword evidence="8 13" id="KW-0548">Nucleotidyltransferase</keyword>
<keyword evidence="7 13" id="KW-0819">tRNA processing</keyword>
<evidence type="ECO:0000256" key="11">
    <source>
        <dbReference type="ARBA" id="ARBA00029774"/>
    </source>
</evidence>
<dbReference type="STRING" id="241244.ATY39_16805"/>
<feature type="binding site" evidence="14">
    <location>
        <position position="124"/>
    </location>
    <ligand>
        <name>L-threonine</name>
        <dbReference type="ChEBI" id="CHEBI:57926"/>
    </ligand>
</feature>
<sequence length="344" mass="37076">METQRLVVDNNVESEKSYTQAVNLLAEGEIVALPTETVYGLGAVATNEAAVKKIYSAKGRPSDNPLIVHIGTKEELSEYVDTISEKAVKCMDAFWPGPLTMIFKAKPNVFAKSVTAGLDTVGIRMPSHPVALKLLQALGMPVAAPSANRSGKPSPTEAIHVEQDLAGKIPLILDGGATGVGVESTVLDLTKEIPVILRPGAITKEMLEEVIGPVDQPTHIEQEQGAPKAPGMKYTHYAPNAPVYLIERNKQIVQEAIQYLQTKDYKVALIAPAFFKELSPDWFFSIGNTQDEMASHLFHALRACDSTDAQIVLATATSTEGVGAAIMNRLEKSAGGKWYTPNNK</sequence>
<feature type="binding site" evidence="14">
    <location>
        <position position="69"/>
    </location>
    <ligand>
        <name>L-threonine</name>
        <dbReference type="ChEBI" id="CHEBI:57926"/>
    </ligand>
</feature>
<dbReference type="EC" id="2.7.7.87" evidence="3 13"/>
<feature type="binding site" evidence="14">
    <location>
        <position position="198"/>
    </location>
    <ligand>
        <name>ATP</name>
        <dbReference type="ChEBI" id="CHEBI:30616"/>
    </ligand>
</feature>
<evidence type="ECO:0000256" key="7">
    <source>
        <dbReference type="ARBA" id="ARBA00022694"/>
    </source>
</evidence>
<dbReference type="InterPro" id="IPR050156">
    <property type="entry name" value="TC-AMP_synthase_SUA5"/>
</dbReference>
<dbReference type="PANTHER" id="PTHR17490">
    <property type="entry name" value="SUA5"/>
    <property type="match status" value="1"/>
</dbReference>
<comment type="subcellular location">
    <subcellularLocation>
        <location evidence="1 13">Cytoplasm</location>
    </subcellularLocation>
</comment>
<dbReference type="GO" id="GO:0005524">
    <property type="term" value="F:ATP binding"/>
    <property type="evidence" value="ECO:0007669"/>
    <property type="project" value="UniProtKB-UniRule"/>
</dbReference>
<dbReference type="PIRSF" id="PIRSF004930">
    <property type="entry name" value="Tln_factor_SUA5"/>
    <property type="match status" value="1"/>
</dbReference>
<evidence type="ECO:0000256" key="6">
    <source>
        <dbReference type="ARBA" id="ARBA00022679"/>
    </source>
</evidence>